<evidence type="ECO:0000256" key="4">
    <source>
        <dbReference type="ARBA" id="ARBA00022448"/>
    </source>
</evidence>
<protein>
    <recommendedName>
        <fullName evidence="9">FIP-RBD domain-containing protein</fullName>
    </recommendedName>
</protein>
<keyword evidence="11" id="KW-1185">Reference proteome</keyword>
<dbReference type="PROSITE" id="PS51511">
    <property type="entry name" value="FIP_RBD"/>
    <property type="match status" value="1"/>
</dbReference>
<evidence type="ECO:0000256" key="2">
    <source>
        <dbReference type="ARBA" id="ARBA00004626"/>
    </source>
</evidence>
<gene>
    <name evidence="10" type="ORF">SBAD_LOCUS10400</name>
</gene>
<comment type="subcellular location">
    <subcellularLocation>
        <location evidence="2">Cleavage furrow</location>
    </subcellularLocation>
    <subcellularLocation>
        <location evidence="1">Midbody</location>
    </subcellularLocation>
    <subcellularLocation>
        <location evidence="3">Recycling endosome membrane</location>
        <topology evidence="3">Peripheral membrane protein</topology>
    </subcellularLocation>
</comment>
<dbReference type="GO" id="GO:0055038">
    <property type="term" value="C:recycling endosome membrane"/>
    <property type="evidence" value="ECO:0007669"/>
    <property type="project" value="UniProtKB-SubCell"/>
</dbReference>
<organism evidence="10 11">
    <name type="scientific">Soboliphyme baturini</name>
    <dbReference type="NCBI Taxonomy" id="241478"/>
    <lineage>
        <taxon>Eukaryota</taxon>
        <taxon>Metazoa</taxon>
        <taxon>Ecdysozoa</taxon>
        <taxon>Nematoda</taxon>
        <taxon>Enoplea</taxon>
        <taxon>Dorylaimia</taxon>
        <taxon>Dioctophymatida</taxon>
        <taxon>Dioctophymatoidea</taxon>
        <taxon>Soboliphymatidae</taxon>
        <taxon>Soboliphyme</taxon>
    </lineage>
</organism>
<dbReference type="InterPro" id="IPR037245">
    <property type="entry name" value="FIP-RBD_C_sf"/>
</dbReference>
<dbReference type="Pfam" id="PF09457">
    <property type="entry name" value="RBD-FIP"/>
    <property type="match status" value="1"/>
</dbReference>
<dbReference type="AlphaFoldDB" id="A0A3P8BZF9"/>
<evidence type="ECO:0000256" key="7">
    <source>
        <dbReference type="ARBA" id="ARBA00023136"/>
    </source>
</evidence>
<proteinExistence type="predicted"/>
<sequence length="332" mass="38880">MVFCSHLYHGRLAYSPNESSRRSSFNSDVDVVSVSDAEYHSELSELNMQITKIRQQLLNLEENQGHNDDQYIRVKQDNAILRERVNQLEEQLQTSEQAWKQRLDEAERKNKEMLVRISRERQLEMEASALRYKLLERDHEGCTAEKQRLQSELEALREKFNRISLQLEESLDQLKISDQTLAEKSAECSRLQEEDRARLNEASDTIDELREQLEEISREHDLCNSTTIEDPNNEIAQEVQRLREERKKLLATNDELHAELLQASVDHGKSLLQDGISLADELCVEKMSRDQLMESLKEQETVNQKLRVYVEGILTRVIEMYPAILEIRLDKE</sequence>
<evidence type="ECO:0000256" key="1">
    <source>
        <dbReference type="ARBA" id="ARBA00004214"/>
    </source>
</evidence>
<dbReference type="GO" id="GO:0030139">
    <property type="term" value="C:endocytic vesicle"/>
    <property type="evidence" value="ECO:0007669"/>
    <property type="project" value="TreeGrafter"/>
</dbReference>
<dbReference type="Gene3D" id="1.20.5.2440">
    <property type="match status" value="1"/>
</dbReference>
<dbReference type="Pfam" id="PF25450">
    <property type="entry name" value="Rab11-FIP3"/>
    <property type="match status" value="1"/>
</dbReference>
<dbReference type="InterPro" id="IPR051977">
    <property type="entry name" value="Rab11-interacting_regulator"/>
</dbReference>
<evidence type="ECO:0000313" key="11">
    <source>
        <dbReference type="Proteomes" id="UP000270296"/>
    </source>
</evidence>
<keyword evidence="6 8" id="KW-0175">Coiled coil</keyword>
<dbReference type="Proteomes" id="UP000270296">
    <property type="component" value="Unassembled WGS sequence"/>
</dbReference>
<dbReference type="OrthoDB" id="418358at2759"/>
<name>A0A3P8BZF9_9BILA</name>
<dbReference type="EMBL" id="UZAM01014022">
    <property type="protein sequence ID" value="VDP31542.1"/>
    <property type="molecule type" value="Genomic_DNA"/>
</dbReference>
<dbReference type="GO" id="GO:0030496">
    <property type="term" value="C:midbody"/>
    <property type="evidence" value="ECO:0007669"/>
    <property type="project" value="UniProtKB-SubCell"/>
</dbReference>
<feature type="coiled-coil region" evidence="8">
    <location>
        <begin position="43"/>
        <end position="259"/>
    </location>
</feature>
<evidence type="ECO:0000259" key="9">
    <source>
        <dbReference type="PROSITE" id="PS51511"/>
    </source>
</evidence>
<dbReference type="GO" id="GO:0032154">
    <property type="term" value="C:cleavage furrow"/>
    <property type="evidence" value="ECO:0007669"/>
    <property type="project" value="UniProtKB-SubCell"/>
</dbReference>
<dbReference type="PANTHER" id="PTHR15726:SF7">
    <property type="entry name" value="NUCLEAR FALLOUT, ISOFORM J"/>
    <property type="match status" value="1"/>
</dbReference>
<dbReference type="InterPro" id="IPR057316">
    <property type="entry name" value="Rab11-FIP3/4_dom"/>
</dbReference>
<keyword evidence="7" id="KW-0472">Membrane</keyword>
<dbReference type="InterPro" id="IPR019018">
    <property type="entry name" value="Rab-bd_FIP-RBD"/>
</dbReference>
<accession>A0A3P8BZF9</accession>
<keyword evidence="5" id="KW-0967">Endosome</keyword>
<evidence type="ECO:0000256" key="5">
    <source>
        <dbReference type="ARBA" id="ARBA00022753"/>
    </source>
</evidence>
<keyword evidence="4" id="KW-0813">Transport</keyword>
<evidence type="ECO:0000256" key="8">
    <source>
        <dbReference type="SAM" id="Coils"/>
    </source>
</evidence>
<reference evidence="10 11" key="1">
    <citation type="submission" date="2018-11" db="EMBL/GenBank/DDBJ databases">
        <authorList>
            <consortium name="Pathogen Informatics"/>
        </authorList>
    </citation>
    <scope>NUCLEOTIDE SEQUENCE [LARGE SCALE GENOMIC DNA]</scope>
</reference>
<evidence type="ECO:0000313" key="10">
    <source>
        <dbReference type="EMBL" id="VDP31542.1"/>
    </source>
</evidence>
<evidence type="ECO:0000256" key="3">
    <source>
        <dbReference type="ARBA" id="ARBA00004654"/>
    </source>
</evidence>
<dbReference type="PANTHER" id="PTHR15726">
    <property type="entry name" value="RAB11-FAMILY INTERACTING PROTEIN"/>
    <property type="match status" value="1"/>
</dbReference>
<dbReference type="GO" id="GO:0032456">
    <property type="term" value="P:endocytic recycling"/>
    <property type="evidence" value="ECO:0007669"/>
    <property type="project" value="TreeGrafter"/>
</dbReference>
<feature type="domain" description="FIP-RBD" evidence="9">
    <location>
        <begin position="266"/>
        <end position="328"/>
    </location>
</feature>
<dbReference type="GO" id="GO:0032465">
    <property type="term" value="P:regulation of cytokinesis"/>
    <property type="evidence" value="ECO:0007669"/>
    <property type="project" value="TreeGrafter"/>
</dbReference>
<dbReference type="SUPFAM" id="SSF144270">
    <property type="entry name" value="Eferin C-derminal domain-like"/>
    <property type="match status" value="1"/>
</dbReference>
<evidence type="ECO:0000256" key="6">
    <source>
        <dbReference type="ARBA" id="ARBA00023054"/>
    </source>
</evidence>